<keyword evidence="1" id="KW-1133">Transmembrane helix</keyword>
<protein>
    <submittedName>
        <fullName evidence="2">Uncharacterized protein</fullName>
    </submittedName>
</protein>
<feature type="transmembrane region" description="Helical" evidence="1">
    <location>
        <begin position="113"/>
        <end position="134"/>
    </location>
</feature>
<name>A0A317ZL50_9MICO</name>
<proteinExistence type="predicted"/>
<sequence>MHQTHDASGAPAPVEFLEILPTNAITETVGSSAMRFLATLNPSRTDRENTFFYSDPARGSGWLQIEGFRQSDADRVYQLVRMEEIVRVVGPEPRKNPDYLLGNAFILRSNNPWIMIALGVVIFGMSLYGLSYIAVYPHLAWLYISLAAVLMGLAITIWVILGRQRVGWWHRARRRVRETGEKMPDDLRIWS</sequence>
<dbReference type="EMBL" id="QHLY01000012">
    <property type="protein sequence ID" value="PXA67230.1"/>
    <property type="molecule type" value="Genomic_DNA"/>
</dbReference>
<evidence type="ECO:0000313" key="3">
    <source>
        <dbReference type="Proteomes" id="UP000246722"/>
    </source>
</evidence>
<evidence type="ECO:0000256" key="1">
    <source>
        <dbReference type="SAM" id="Phobius"/>
    </source>
</evidence>
<keyword evidence="1" id="KW-0812">Transmembrane</keyword>
<reference evidence="2 3" key="1">
    <citation type="submission" date="2018-05" db="EMBL/GenBank/DDBJ databases">
        <title>Genetic diversity of glacier-inhabiting Cryobacterium bacteria in China and description of Cryobacterium mengkeensis sp. nov. and Arthrobacter glacialis sp. nov.</title>
        <authorList>
            <person name="Liu Q."/>
            <person name="Xin Y.-H."/>
        </authorList>
    </citation>
    <scope>NUCLEOTIDE SEQUENCE [LARGE SCALE GENOMIC DNA]</scope>
    <source>
        <strain evidence="2 3">SK-1</strain>
    </source>
</reference>
<organism evidence="2 3">
    <name type="scientific">Cryobacterium arcticum</name>
    <dbReference type="NCBI Taxonomy" id="670052"/>
    <lineage>
        <taxon>Bacteria</taxon>
        <taxon>Bacillati</taxon>
        <taxon>Actinomycetota</taxon>
        <taxon>Actinomycetes</taxon>
        <taxon>Micrococcales</taxon>
        <taxon>Microbacteriaceae</taxon>
        <taxon>Cryobacterium</taxon>
    </lineage>
</organism>
<dbReference type="AlphaFoldDB" id="A0A317ZL50"/>
<dbReference type="Proteomes" id="UP000246722">
    <property type="component" value="Unassembled WGS sequence"/>
</dbReference>
<keyword evidence="1" id="KW-0472">Membrane</keyword>
<feature type="transmembrane region" description="Helical" evidence="1">
    <location>
        <begin position="140"/>
        <end position="161"/>
    </location>
</feature>
<evidence type="ECO:0000313" key="2">
    <source>
        <dbReference type="EMBL" id="PXA67230.1"/>
    </source>
</evidence>
<accession>A0A317ZL50</accession>
<comment type="caution">
    <text evidence="2">The sequence shown here is derived from an EMBL/GenBank/DDBJ whole genome shotgun (WGS) entry which is preliminary data.</text>
</comment>
<keyword evidence="3" id="KW-1185">Reference proteome</keyword>
<gene>
    <name evidence="2" type="ORF">CTB96_10745</name>
</gene>